<dbReference type="Proteomes" id="UP000029278">
    <property type="component" value="Unassembled WGS sequence"/>
</dbReference>
<gene>
    <name evidence="1" type="ORF">DJ90_6429</name>
</gene>
<evidence type="ECO:0000313" key="2">
    <source>
        <dbReference type="Proteomes" id="UP000029278"/>
    </source>
</evidence>
<keyword evidence="2" id="KW-1185">Reference proteome</keyword>
<evidence type="ECO:0000313" key="1">
    <source>
        <dbReference type="EMBL" id="KFN11421.1"/>
    </source>
</evidence>
<dbReference type="HOGENOM" id="CLU_3366199_0_0_9"/>
<dbReference type="AlphaFoldDB" id="A0A091A564"/>
<reference evidence="1 2" key="1">
    <citation type="submission" date="2014-04" db="EMBL/GenBank/DDBJ databases">
        <authorList>
            <person name="Bishop-Lilly K.A."/>
            <person name="Broomall S.M."/>
            <person name="Chain P.S."/>
            <person name="Chertkov O."/>
            <person name="Coyne S.R."/>
            <person name="Daligault H.E."/>
            <person name="Davenport K.W."/>
            <person name="Erkkila T."/>
            <person name="Frey K.G."/>
            <person name="Gibbons H.S."/>
            <person name="Gu W."/>
            <person name="Jaissle J."/>
            <person name="Johnson S.L."/>
            <person name="Koroleva G.I."/>
            <person name="Ladner J.T."/>
            <person name="Lo C.-C."/>
            <person name="Minogue T.D."/>
            <person name="Munk C."/>
            <person name="Palacios G.F."/>
            <person name="Redden C.L."/>
            <person name="Rosenzweig C.N."/>
            <person name="Scholz M.B."/>
            <person name="Teshima H."/>
            <person name="Xu Y."/>
        </authorList>
    </citation>
    <scope>NUCLEOTIDE SEQUENCE [LARGE SCALE GENOMIC DNA]</scope>
    <source>
        <strain evidence="1 2">8244</strain>
    </source>
</reference>
<proteinExistence type="predicted"/>
<sequence>MANFLKLHNRNEKEICSAKEQVSFLLMEMPMEWVS</sequence>
<accession>A0A091A564</accession>
<name>A0A091A564_PAEMA</name>
<dbReference type="EMBL" id="JMQA01000009">
    <property type="protein sequence ID" value="KFN11421.1"/>
    <property type="molecule type" value="Genomic_DNA"/>
</dbReference>
<organism evidence="1 2">
    <name type="scientific">Paenibacillus macerans</name>
    <name type="common">Bacillus macerans</name>
    <dbReference type="NCBI Taxonomy" id="44252"/>
    <lineage>
        <taxon>Bacteria</taxon>
        <taxon>Bacillati</taxon>
        <taxon>Bacillota</taxon>
        <taxon>Bacilli</taxon>
        <taxon>Bacillales</taxon>
        <taxon>Paenibacillaceae</taxon>
        <taxon>Paenibacillus</taxon>
    </lineage>
</organism>
<protein>
    <submittedName>
        <fullName evidence="1">Uncharacterized protein</fullName>
    </submittedName>
</protein>
<comment type="caution">
    <text evidence="1">The sequence shown here is derived from an EMBL/GenBank/DDBJ whole genome shotgun (WGS) entry which is preliminary data.</text>
</comment>